<feature type="transmembrane region" description="Helical" evidence="1">
    <location>
        <begin position="141"/>
        <end position="167"/>
    </location>
</feature>
<reference evidence="3 4" key="1">
    <citation type="submission" date="2024-02" db="EMBL/GenBank/DDBJ databases">
        <title>Deinococcus caeni NBRC 101312.</title>
        <authorList>
            <person name="Ichikawa N."/>
            <person name="Katano-Makiyama Y."/>
            <person name="Hidaka K."/>
        </authorList>
    </citation>
    <scope>NUCLEOTIDE SEQUENCE [LARGE SCALE GENOMIC DNA]</scope>
    <source>
        <strain evidence="3 4">NBRC 101312</strain>
    </source>
</reference>
<evidence type="ECO:0000259" key="2">
    <source>
        <dbReference type="Pfam" id="PF01609"/>
    </source>
</evidence>
<protein>
    <recommendedName>
        <fullName evidence="2">Transposase IS4-like domain-containing protein</fullName>
    </recommendedName>
</protein>
<evidence type="ECO:0000256" key="1">
    <source>
        <dbReference type="SAM" id="Phobius"/>
    </source>
</evidence>
<evidence type="ECO:0000313" key="3">
    <source>
        <dbReference type="EMBL" id="GAA5441819.1"/>
    </source>
</evidence>
<feature type="domain" description="Transposase IS4-like" evidence="2">
    <location>
        <begin position="3"/>
        <end position="151"/>
    </location>
</feature>
<dbReference type="Proteomes" id="UP001423409">
    <property type="component" value="Unassembled WGS sequence"/>
</dbReference>
<name>A0ABP9UGG8_9DEIO</name>
<sequence>MLKLLRALPAKRWLGLVADREFIGAEWFRFLRRQGIKRAIRIRHSDMLDDMSGKEWFEHVQHGHFHEIGEKVFVFGELMRVVATRSPTGDLVIIATDFNARKTWKLYKQRWSIECTFSSFKTRGFDLERTGITEKSRLQRLFGLVTLAWMFCLQLGVWLGVVGWNYARQETPRGRDSHARSVQTRLVNPIAIASVRWRYC</sequence>
<keyword evidence="1" id="KW-1133">Transmembrane helix</keyword>
<gene>
    <name evidence="3" type="ORF">Dcae01_03360</name>
</gene>
<dbReference type="EMBL" id="BAABQU010000088">
    <property type="protein sequence ID" value="GAA5441819.1"/>
    <property type="molecule type" value="Genomic_DNA"/>
</dbReference>
<dbReference type="Pfam" id="PF01609">
    <property type="entry name" value="DDE_Tnp_1"/>
    <property type="match status" value="1"/>
</dbReference>
<keyword evidence="1" id="KW-0472">Membrane</keyword>
<dbReference type="SUPFAM" id="SSF53098">
    <property type="entry name" value="Ribonuclease H-like"/>
    <property type="match status" value="1"/>
</dbReference>
<keyword evidence="1" id="KW-0812">Transmembrane</keyword>
<evidence type="ECO:0000313" key="4">
    <source>
        <dbReference type="Proteomes" id="UP001423409"/>
    </source>
</evidence>
<comment type="caution">
    <text evidence="3">The sequence shown here is derived from an EMBL/GenBank/DDBJ whole genome shotgun (WGS) entry which is preliminary data.</text>
</comment>
<proteinExistence type="predicted"/>
<organism evidence="3 4">
    <name type="scientific">Deinococcus caeni</name>
    <dbReference type="NCBI Taxonomy" id="569127"/>
    <lineage>
        <taxon>Bacteria</taxon>
        <taxon>Thermotogati</taxon>
        <taxon>Deinococcota</taxon>
        <taxon>Deinococci</taxon>
        <taxon>Deinococcales</taxon>
        <taxon>Deinococcaceae</taxon>
        <taxon>Deinococcus</taxon>
    </lineage>
</organism>
<dbReference type="InterPro" id="IPR002559">
    <property type="entry name" value="Transposase_11"/>
</dbReference>
<keyword evidence="4" id="KW-1185">Reference proteome</keyword>
<accession>A0ABP9UGG8</accession>
<dbReference type="InterPro" id="IPR012337">
    <property type="entry name" value="RNaseH-like_sf"/>
</dbReference>